<keyword evidence="2" id="KW-1185">Reference proteome</keyword>
<dbReference type="EMBL" id="VTWT01000005">
    <property type="protein sequence ID" value="KAA9333677.1"/>
    <property type="molecule type" value="Genomic_DNA"/>
</dbReference>
<sequence>MRNFIILAIILFICSCNQKEKKVDNLQVNQKNTVSIEIFGAPWATSFSATFYADEMFGDSIYFDKCQGDSCITKRIYVTKQEQDTLYSSFNLIQKSFSLEDRGVMVMDGTKVRITIFSNPSRNSNQVSYLFSNLTSVEDAGDEVTRLVSFLNSRLPKDLKMY</sequence>
<dbReference type="RefSeq" id="WP_150903843.1">
    <property type="nucleotide sequence ID" value="NZ_VTWT01000005.1"/>
</dbReference>
<dbReference type="PROSITE" id="PS51257">
    <property type="entry name" value="PROKAR_LIPOPROTEIN"/>
    <property type="match status" value="1"/>
</dbReference>
<evidence type="ECO:0000313" key="1">
    <source>
        <dbReference type="EMBL" id="KAA9333677.1"/>
    </source>
</evidence>
<reference evidence="1 2" key="1">
    <citation type="submission" date="2019-09" db="EMBL/GenBank/DDBJ databases">
        <title>Genome sequence of Adhaeribacter sp. M2.</title>
        <authorList>
            <person name="Srinivasan S."/>
        </authorList>
    </citation>
    <scope>NUCLEOTIDE SEQUENCE [LARGE SCALE GENOMIC DNA]</scope>
    <source>
        <strain evidence="1 2">M2</strain>
    </source>
</reference>
<evidence type="ECO:0000313" key="2">
    <source>
        <dbReference type="Proteomes" id="UP000326570"/>
    </source>
</evidence>
<comment type="caution">
    <text evidence="1">The sequence shown here is derived from an EMBL/GenBank/DDBJ whole genome shotgun (WGS) entry which is preliminary data.</text>
</comment>
<protein>
    <submittedName>
        <fullName evidence="1">Uncharacterized protein</fullName>
    </submittedName>
</protein>
<name>A0A5N1IV80_9BACT</name>
<dbReference type="Proteomes" id="UP000326570">
    <property type="component" value="Unassembled WGS sequence"/>
</dbReference>
<accession>A0A5N1IV80</accession>
<gene>
    <name evidence="1" type="ORF">F0P94_10535</name>
</gene>
<organism evidence="1 2">
    <name type="scientific">Adhaeribacter soli</name>
    <dbReference type="NCBI Taxonomy" id="2607655"/>
    <lineage>
        <taxon>Bacteria</taxon>
        <taxon>Pseudomonadati</taxon>
        <taxon>Bacteroidota</taxon>
        <taxon>Cytophagia</taxon>
        <taxon>Cytophagales</taxon>
        <taxon>Hymenobacteraceae</taxon>
        <taxon>Adhaeribacter</taxon>
    </lineage>
</organism>
<proteinExistence type="predicted"/>
<dbReference type="AlphaFoldDB" id="A0A5N1IV80"/>